<feature type="compositionally biased region" description="Polar residues" evidence="1">
    <location>
        <begin position="28"/>
        <end position="54"/>
    </location>
</feature>
<accession>A0A5K1K191</accession>
<dbReference type="EC" id="5.2.1.8" evidence="2"/>
<keyword evidence="2" id="KW-0413">Isomerase</keyword>
<dbReference type="GO" id="GO:0003755">
    <property type="term" value="F:peptidyl-prolyl cis-trans isomerase activity"/>
    <property type="evidence" value="ECO:0007669"/>
    <property type="project" value="UniProtKB-EC"/>
</dbReference>
<dbReference type="AlphaFoldDB" id="A0A5K1K191"/>
<organism evidence="2">
    <name type="scientific">Ganoderma boninense</name>
    <dbReference type="NCBI Taxonomy" id="34458"/>
    <lineage>
        <taxon>Eukaryota</taxon>
        <taxon>Fungi</taxon>
        <taxon>Dikarya</taxon>
        <taxon>Basidiomycota</taxon>
        <taxon>Agaricomycotina</taxon>
        <taxon>Agaricomycetes</taxon>
        <taxon>Polyporales</taxon>
        <taxon>Polyporaceae</taxon>
        <taxon>Ganoderma</taxon>
    </lineage>
</organism>
<proteinExistence type="predicted"/>
<sequence length="134" mass="14292">MMSRLMLNLHTSALGHNELASARVPGMGSTSESTDNSTSLLFTSRISMPHTPSSAGDPYASRLDREAAYIHDLYARDGRYVEEMHELADYRGGADSDQGAFLRMPVPTHGGAAGAGGEEFAKAIVGGRDSVRYG</sequence>
<evidence type="ECO:0000256" key="1">
    <source>
        <dbReference type="SAM" id="MobiDB-lite"/>
    </source>
</evidence>
<dbReference type="EMBL" id="LR727780">
    <property type="protein sequence ID" value="VWO99622.1"/>
    <property type="molecule type" value="Genomic_DNA"/>
</dbReference>
<evidence type="ECO:0000313" key="2">
    <source>
        <dbReference type="EMBL" id="VWO99622.1"/>
    </source>
</evidence>
<gene>
    <name evidence="2" type="primary">Q9P8W9</name>
</gene>
<protein>
    <submittedName>
        <fullName evidence="2">Peptidyl-prolyl cis-trans isomerase (PPIase) (EC)</fullName>
        <ecNumber evidence="2">5.2.1.8</ecNumber>
    </submittedName>
</protein>
<name>A0A5K1K191_9APHY</name>
<feature type="region of interest" description="Disordered" evidence="1">
    <location>
        <begin position="23"/>
        <end position="60"/>
    </location>
</feature>
<reference evidence="2" key="1">
    <citation type="submission" date="2019-10" db="EMBL/GenBank/DDBJ databases">
        <authorList>
            <person name="Nor Muhammad N."/>
        </authorList>
    </citation>
    <scope>NUCLEOTIDE SEQUENCE</scope>
</reference>